<dbReference type="Gene3D" id="3.30.450.40">
    <property type="match status" value="1"/>
</dbReference>
<dbReference type="SMART" id="SM00091">
    <property type="entry name" value="PAS"/>
    <property type="match status" value="1"/>
</dbReference>
<reference evidence="3 4" key="1">
    <citation type="submission" date="2020-10" db="EMBL/GenBank/DDBJ databases">
        <title>Phylogeny of dyella-like bacteria.</title>
        <authorList>
            <person name="Fu J."/>
        </authorList>
    </citation>
    <scope>NUCLEOTIDE SEQUENCE [LARGE SCALE GENOMIC DNA]</scope>
    <source>
        <strain evidence="3 4">KACC 19113</strain>
    </source>
</reference>
<dbReference type="NCBIfam" id="TIGR00229">
    <property type="entry name" value="sensory_box"/>
    <property type="match status" value="1"/>
</dbReference>
<keyword evidence="4" id="KW-1185">Reference proteome</keyword>
<dbReference type="Gene3D" id="3.30.450.20">
    <property type="entry name" value="PAS domain"/>
    <property type="match status" value="1"/>
</dbReference>
<accession>A0ABW8J5Z0</accession>
<dbReference type="InterPro" id="IPR013767">
    <property type="entry name" value="PAS_fold"/>
</dbReference>
<dbReference type="InterPro" id="IPR000160">
    <property type="entry name" value="GGDEF_dom"/>
</dbReference>
<organism evidence="3 4">
    <name type="scientific">Rhodanobacter hydrolyticus</name>
    <dbReference type="NCBI Taxonomy" id="2250595"/>
    <lineage>
        <taxon>Bacteria</taxon>
        <taxon>Pseudomonadati</taxon>
        <taxon>Pseudomonadota</taxon>
        <taxon>Gammaproteobacteria</taxon>
        <taxon>Lysobacterales</taxon>
        <taxon>Rhodanobacteraceae</taxon>
        <taxon>Rhodanobacter</taxon>
    </lineage>
</organism>
<dbReference type="CDD" id="cd00130">
    <property type="entry name" value="PAS"/>
    <property type="match status" value="1"/>
</dbReference>
<dbReference type="InterPro" id="IPR029787">
    <property type="entry name" value="Nucleotide_cyclase"/>
</dbReference>
<dbReference type="Gene3D" id="3.30.70.270">
    <property type="match status" value="1"/>
</dbReference>
<evidence type="ECO:0000259" key="2">
    <source>
        <dbReference type="PROSITE" id="PS50887"/>
    </source>
</evidence>
<protein>
    <submittedName>
        <fullName evidence="3">Diguanylate cyclase</fullName>
    </submittedName>
</protein>
<proteinExistence type="predicted"/>
<sequence length="434" mass="47136">METPVSAPLGKILDLLLDAICVVDAEGHYVFVSAAFERIFGYAPDEVIGRRMIELVHPEDREVTLRTAAAIMDGKHASNFQNRYVRKDGRIVHIMWSARWSEVDRVRIAVARDITELKRAESMRLALHAISETAHAAQDLPAVFGQVHQIVGGILPMTSFIVALRNPADGRLEVPYAACGGEAPPTAGNLAAEVIRSNKAVQSTTGGSNWLGVPLYAKENPIGALVVERQGESSHTKADTELLEFVATQLGTVIERKQDQVQLHHLALHDPLTDLPNRTLFHNRLQATLVSAARAKTLAALLYIDLDGFKQVNDLHGHAVGDLLLCEVAARIRGCLREHDTAARIGGDEFVVLLDALAAPAHAIEIAERIRTTLTQTFLLQGQMIRMSASIGVATFPLDGENSEQLGKAADHAMYRAKKAGGNRTHASDKSIPG</sequence>
<dbReference type="PANTHER" id="PTHR44757">
    <property type="entry name" value="DIGUANYLATE CYCLASE DGCP"/>
    <property type="match status" value="1"/>
</dbReference>
<dbReference type="SUPFAM" id="SSF55785">
    <property type="entry name" value="PYP-like sensor domain (PAS domain)"/>
    <property type="match status" value="1"/>
</dbReference>
<dbReference type="Pfam" id="PF13492">
    <property type="entry name" value="GAF_3"/>
    <property type="match status" value="1"/>
</dbReference>
<dbReference type="Pfam" id="PF00989">
    <property type="entry name" value="PAS"/>
    <property type="match status" value="1"/>
</dbReference>
<dbReference type="PROSITE" id="PS50887">
    <property type="entry name" value="GGDEF"/>
    <property type="match status" value="1"/>
</dbReference>
<dbReference type="SUPFAM" id="SSF55073">
    <property type="entry name" value="Nucleotide cyclase"/>
    <property type="match status" value="1"/>
</dbReference>
<dbReference type="InterPro" id="IPR003018">
    <property type="entry name" value="GAF"/>
</dbReference>
<feature type="domain" description="GGDEF" evidence="2">
    <location>
        <begin position="297"/>
        <end position="430"/>
    </location>
</feature>
<evidence type="ECO:0000313" key="4">
    <source>
        <dbReference type="Proteomes" id="UP001620339"/>
    </source>
</evidence>
<dbReference type="CDD" id="cd01949">
    <property type="entry name" value="GGDEF"/>
    <property type="match status" value="1"/>
</dbReference>
<dbReference type="InterPro" id="IPR052155">
    <property type="entry name" value="Biofilm_reg_signaling"/>
</dbReference>
<dbReference type="Pfam" id="PF00990">
    <property type="entry name" value="GGDEF"/>
    <property type="match status" value="1"/>
</dbReference>
<evidence type="ECO:0000313" key="3">
    <source>
        <dbReference type="EMBL" id="MFK2876975.1"/>
    </source>
</evidence>
<dbReference type="PANTHER" id="PTHR44757:SF2">
    <property type="entry name" value="BIOFILM ARCHITECTURE MAINTENANCE PROTEIN MBAA"/>
    <property type="match status" value="1"/>
</dbReference>
<dbReference type="NCBIfam" id="TIGR00254">
    <property type="entry name" value="GGDEF"/>
    <property type="match status" value="1"/>
</dbReference>
<evidence type="ECO:0000259" key="1">
    <source>
        <dbReference type="PROSITE" id="PS50112"/>
    </source>
</evidence>
<comment type="caution">
    <text evidence="3">The sequence shown here is derived from an EMBL/GenBank/DDBJ whole genome shotgun (WGS) entry which is preliminary data.</text>
</comment>
<dbReference type="PROSITE" id="PS50112">
    <property type="entry name" value="PAS"/>
    <property type="match status" value="1"/>
</dbReference>
<dbReference type="EMBL" id="JADIKK010000008">
    <property type="protein sequence ID" value="MFK2876975.1"/>
    <property type="molecule type" value="Genomic_DNA"/>
</dbReference>
<feature type="domain" description="PAS" evidence="1">
    <location>
        <begin position="5"/>
        <end position="75"/>
    </location>
</feature>
<dbReference type="InterPro" id="IPR029016">
    <property type="entry name" value="GAF-like_dom_sf"/>
</dbReference>
<name>A0ABW8J5Z0_9GAMM</name>
<dbReference type="InterPro" id="IPR000014">
    <property type="entry name" value="PAS"/>
</dbReference>
<dbReference type="InterPro" id="IPR043128">
    <property type="entry name" value="Rev_trsase/Diguanyl_cyclase"/>
</dbReference>
<gene>
    <name evidence="3" type="ORF">ISP25_07850</name>
</gene>
<dbReference type="InterPro" id="IPR035965">
    <property type="entry name" value="PAS-like_dom_sf"/>
</dbReference>
<dbReference type="SMART" id="SM00267">
    <property type="entry name" value="GGDEF"/>
    <property type="match status" value="1"/>
</dbReference>
<dbReference type="SUPFAM" id="SSF55781">
    <property type="entry name" value="GAF domain-like"/>
    <property type="match status" value="1"/>
</dbReference>
<dbReference type="Proteomes" id="UP001620339">
    <property type="component" value="Unassembled WGS sequence"/>
</dbReference>